<feature type="domain" description="GGDEF" evidence="4">
    <location>
        <begin position="158"/>
        <end position="289"/>
    </location>
</feature>
<name>W0A3L1_9SPHN</name>
<evidence type="ECO:0000256" key="2">
    <source>
        <dbReference type="ARBA" id="ARBA00034247"/>
    </source>
</evidence>
<dbReference type="KEGG" id="ssan:NX02_03800"/>
<gene>
    <name evidence="5" type="ORF">NX02_03800</name>
</gene>
<accession>W0A3L1</accession>
<evidence type="ECO:0000313" key="5">
    <source>
        <dbReference type="EMBL" id="AHE52514.1"/>
    </source>
</evidence>
<feature type="transmembrane region" description="Helical" evidence="3">
    <location>
        <begin position="54"/>
        <end position="78"/>
    </location>
</feature>
<dbReference type="PANTHER" id="PTHR45138">
    <property type="entry name" value="REGULATORY COMPONENTS OF SENSORY TRANSDUCTION SYSTEM"/>
    <property type="match status" value="1"/>
</dbReference>
<proteinExistence type="predicted"/>
<dbReference type="Pfam" id="PF00990">
    <property type="entry name" value="GGDEF"/>
    <property type="match status" value="1"/>
</dbReference>
<dbReference type="InterPro" id="IPR000160">
    <property type="entry name" value="GGDEF_dom"/>
</dbReference>
<keyword evidence="6" id="KW-1185">Reference proteome</keyword>
<organism evidence="5 6">
    <name type="scientific">Sphingomonas sanxanigenens DSM 19645 = NX02</name>
    <dbReference type="NCBI Taxonomy" id="1123269"/>
    <lineage>
        <taxon>Bacteria</taxon>
        <taxon>Pseudomonadati</taxon>
        <taxon>Pseudomonadota</taxon>
        <taxon>Alphaproteobacteria</taxon>
        <taxon>Sphingomonadales</taxon>
        <taxon>Sphingomonadaceae</taxon>
        <taxon>Sphingomonas</taxon>
    </lineage>
</organism>
<dbReference type="PROSITE" id="PS50887">
    <property type="entry name" value="GGDEF"/>
    <property type="match status" value="1"/>
</dbReference>
<dbReference type="GO" id="GO:1902201">
    <property type="term" value="P:negative regulation of bacterial-type flagellum-dependent cell motility"/>
    <property type="evidence" value="ECO:0007669"/>
    <property type="project" value="TreeGrafter"/>
</dbReference>
<dbReference type="Proteomes" id="UP000018851">
    <property type="component" value="Chromosome"/>
</dbReference>
<dbReference type="NCBIfam" id="TIGR00254">
    <property type="entry name" value="GGDEF"/>
    <property type="match status" value="1"/>
</dbReference>
<dbReference type="SUPFAM" id="SSF55073">
    <property type="entry name" value="Nucleotide cyclase"/>
    <property type="match status" value="1"/>
</dbReference>
<dbReference type="AlphaFoldDB" id="W0A3L1"/>
<dbReference type="PATRIC" id="fig|1123269.5.peg.745"/>
<protein>
    <recommendedName>
        <fullName evidence="1">diguanylate cyclase</fullName>
        <ecNumber evidence="1">2.7.7.65</ecNumber>
    </recommendedName>
</protein>
<dbReference type="InterPro" id="IPR050469">
    <property type="entry name" value="Diguanylate_Cyclase"/>
</dbReference>
<sequence length="291" mass="31562">MQNATPMRFYHATRFLFPRSYHLRIFVICFASVHLPLVAFLVAEAARGEWHLEIFMPLLLATLAGTVIAIAALGALLAPIRHATVLLSAVQAGKRVDAVPAGGKDLAGQLLAGVGMAAAATAARIDQLTDEAARDLLTGLFNRRGFIGAASIRLMAGRKAAVALLDLDYFRLVNERYGMAEGDRVLQDFGDCLTENLREADVVGRWGGEEFVVMMFDIAPDRARQALDRLRHRMRSSPLVMLDGEPLTFSCGLATVNDPDNLESAMRLADSALYTAKLAGRDQVRAAPVAE</sequence>
<keyword evidence="3" id="KW-0812">Transmembrane</keyword>
<dbReference type="InterPro" id="IPR043128">
    <property type="entry name" value="Rev_trsase/Diguanyl_cyclase"/>
</dbReference>
<dbReference type="InterPro" id="IPR029787">
    <property type="entry name" value="Nucleotide_cyclase"/>
</dbReference>
<dbReference type="STRING" id="1123269.NX02_03800"/>
<evidence type="ECO:0000256" key="3">
    <source>
        <dbReference type="SAM" id="Phobius"/>
    </source>
</evidence>
<dbReference type="Gene3D" id="3.30.70.270">
    <property type="match status" value="1"/>
</dbReference>
<dbReference type="EMBL" id="CP006644">
    <property type="protein sequence ID" value="AHE52514.1"/>
    <property type="molecule type" value="Genomic_DNA"/>
</dbReference>
<dbReference type="GO" id="GO:0043709">
    <property type="term" value="P:cell adhesion involved in single-species biofilm formation"/>
    <property type="evidence" value="ECO:0007669"/>
    <property type="project" value="TreeGrafter"/>
</dbReference>
<dbReference type="eggNOG" id="COG3706">
    <property type="taxonomic scope" value="Bacteria"/>
</dbReference>
<dbReference type="GO" id="GO:0005886">
    <property type="term" value="C:plasma membrane"/>
    <property type="evidence" value="ECO:0007669"/>
    <property type="project" value="TreeGrafter"/>
</dbReference>
<evidence type="ECO:0000259" key="4">
    <source>
        <dbReference type="PROSITE" id="PS50887"/>
    </source>
</evidence>
<keyword evidence="3" id="KW-0472">Membrane</keyword>
<dbReference type="CDD" id="cd01949">
    <property type="entry name" value="GGDEF"/>
    <property type="match status" value="1"/>
</dbReference>
<feature type="transmembrane region" description="Helical" evidence="3">
    <location>
        <begin position="21"/>
        <end position="42"/>
    </location>
</feature>
<reference evidence="5 6" key="1">
    <citation type="submission" date="2013-07" db="EMBL/GenBank/DDBJ databases">
        <title>Completed genome of Sphingomonas sanxanigenens NX02.</title>
        <authorList>
            <person name="Ma T."/>
            <person name="Huang H."/>
            <person name="Wu M."/>
            <person name="Li X."/>
            <person name="Li G."/>
        </authorList>
    </citation>
    <scope>NUCLEOTIDE SEQUENCE [LARGE SCALE GENOMIC DNA]</scope>
    <source>
        <strain evidence="5 6">NX02</strain>
    </source>
</reference>
<dbReference type="GO" id="GO:0052621">
    <property type="term" value="F:diguanylate cyclase activity"/>
    <property type="evidence" value="ECO:0007669"/>
    <property type="project" value="UniProtKB-EC"/>
</dbReference>
<evidence type="ECO:0000256" key="1">
    <source>
        <dbReference type="ARBA" id="ARBA00012528"/>
    </source>
</evidence>
<dbReference type="SMART" id="SM00267">
    <property type="entry name" value="GGDEF"/>
    <property type="match status" value="1"/>
</dbReference>
<dbReference type="EC" id="2.7.7.65" evidence="1"/>
<keyword evidence="3" id="KW-1133">Transmembrane helix</keyword>
<comment type="catalytic activity">
    <reaction evidence="2">
        <text>2 GTP = 3',3'-c-di-GMP + 2 diphosphate</text>
        <dbReference type="Rhea" id="RHEA:24898"/>
        <dbReference type="ChEBI" id="CHEBI:33019"/>
        <dbReference type="ChEBI" id="CHEBI:37565"/>
        <dbReference type="ChEBI" id="CHEBI:58805"/>
        <dbReference type="EC" id="2.7.7.65"/>
    </reaction>
</comment>
<dbReference type="HOGENOM" id="CLU_000445_11_11_5"/>
<evidence type="ECO:0000313" key="6">
    <source>
        <dbReference type="Proteomes" id="UP000018851"/>
    </source>
</evidence>
<dbReference type="PANTHER" id="PTHR45138:SF9">
    <property type="entry name" value="DIGUANYLATE CYCLASE DGCM-RELATED"/>
    <property type="match status" value="1"/>
</dbReference>